<dbReference type="Proteomes" id="UP000789595">
    <property type="component" value="Unassembled WGS sequence"/>
</dbReference>
<reference evidence="2" key="1">
    <citation type="submission" date="2021-11" db="EMBL/GenBank/DDBJ databases">
        <authorList>
            <consortium name="Genoscope - CEA"/>
            <person name="William W."/>
        </authorList>
    </citation>
    <scope>NUCLEOTIDE SEQUENCE</scope>
</reference>
<comment type="caution">
    <text evidence="2">The sequence shown here is derived from an EMBL/GenBank/DDBJ whole genome shotgun (WGS) entry which is preliminary data.</text>
</comment>
<sequence>MRLLLTLTTAHALLHSVKLGGPSPAAWFQDTLGIGTDGDAVCFDDGFRLRFDAAAEPTPCKLGCLGVGVELPTAEALAKAGGDAERRELTASSLPDEDAEKTETLWDVAALDDPQSRRVWAGFAASKDAPAPAQPAAKVVLKVKDLPAAIEFYTTGLGMTLLRQRALVPDEAALAAYVGFSDDDAGPESGASGAARLELRYVYGSEKVEPDAEINVVSDPASCAIRAGITGGTVVSQGDVCLLTDPDGYAVRVAADASLL</sequence>
<dbReference type="InterPro" id="IPR029068">
    <property type="entry name" value="Glyas_Bleomycin-R_OHBP_Dase"/>
</dbReference>
<evidence type="ECO:0000313" key="3">
    <source>
        <dbReference type="Proteomes" id="UP000789595"/>
    </source>
</evidence>
<dbReference type="EMBL" id="CAKKNE010000004">
    <property type="protein sequence ID" value="CAH0375429.1"/>
    <property type="molecule type" value="Genomic_DNA"/>
</dbReference>
<feature type="chain" id="PRO_5035185470" description="Glyoxalase domain-containing protein 4" evidence="1">
    <location>
        <begin position="20"/>
        <end position="260"/>
    </location>
</feature>
<keyword evidence="3" id="KW-1185">Reference proteome</keyword>
<evidence type="ECO:0000313" key="2">
    <source>
        <dbReference type="EMBL" id="CAH0375429.1"/>
    </source>
</evidence>
<name>A0A8J2X0T4_9STRA</name>
<feature type="signal peptide" evidence="1">
    <location>
        <begin position="1"/>
        <end position="19"/>
    </location>
</feature>
<keyword evidence="1" id="KW-0732">Signal</keyword>
<evidence type="ECO:0000256" key="1">
    <source>
        <dbReference type="SAM" id="SignalP"/>
    </source>
</evidence>
<protein>
    <recommendedName>
        <fullName evidence="4">Glyoxalase domain-containing protein 4</fullName>
    </recommendedName>
</protein>
<gene>
    <name evidence="2" type="ORF">PECAL_4P27630</name>
</gene>
<evidence type="ECO:0008006" key="4">
    <source>
        <dbReference type="Google" id="ProtNLM"/>
    </source>
</evidence>
<accession>A0A8J2X0T4</accession>
<dbReference type="AlphaFoldDB" id="A0A8J2X0T4"/>
<dbReference type="Gene3D" id="3.10.180.10">
    <property type="entry name" value="2,3-Dihydroxybiphenyl 1,2-Dioxygenase, domain 1"/>
    <property type="match status" value="1"/>
</dbReference>
<proteinExistence type="predicted"/>
<dbReference type="SUPFAM" id="SSF54593">
    <property type="entry name" value="Glyoxalase/Bleomycin resistance protein/Dihydroxybiphenyl dioxygenase"/>
    <property type="match status" value="1"/>
</dbReference>
<organism evidence="2 3">
    <name type="scientific">Pelagomonas calceolata</name>
    <dbReference type="NCBI Taxonomy" id="35677"/>
    <lineage>
        <taxon>Eukaryota</taxon>
        <taxon>Sar</taxon>
        <taxon>Stramenopiles</taxon>
        <taxon>Ochrophyta</taxon>
        <taxon>Pelagophyceae</taxon>
        <taxon>Pelagomonadales</taxon>
        <taxon>Pelagomonadaceae</taxon>
        <taxon>Pelagomonas</taxon>
    </lineage>
</organism>